<evidence type="ECO:0000313" key="2">
    <source>
        <dbReference type="Proteomes" id="UP000198785"/>
    </source>
</evidence>
<dbReference type="Proteomes" id="UP000198785">
    <property type="component" value="Unassembled WGS sequence"/>
</dbReference>
<dbReference type="AlphaFoldDB" id="A0A1I6Q945"/>
<reference evidence="1 2" key="1">
    <citation type="submission" date="2016-10" db="EMBL/GenBank/DDBJ databases">
        <authorList>
            <person name="de Groot N.N."/>
        </authorList>
    </citation>
    <scope>NUCLEOTIDE SEQUENCE [LARGE SCALE GENOMIC DNA]</scope>
    <source>
        <strain evidence="1 2">DSM 22789</strain>
    </source>
</reference>
<accession>A0A1I6Q945</accession>
<keyword evidence="2" id="KW-1185">Reference proteome</keyword>
<proteinExistence type="predicted"/>
<organism evidence="1 2">
    <name type="scientific">Sphingobacterium wenxiniae</name>
    <dbReference type="NCBI Taxonomy" id="683125"/>
    <lineage>
        <taxon>Bacteria</taxon>
        <taxon>Pseudomonadati</taxon>
        <taxon>Bacteroidota</taxon>
        <taxon>Sphingobacteriia</taxon>
        <taxon>Sphingobacteriales</taxon>
        <taxon>Sphingobacteriaceae</taxon>
        <taxon>Sphingobacterium</taxon>
    </lineage>
</organism>
<dbReference type="STRING" id="683125.SAMN05660206_102201"/>
<sequence>MGDRLTAVWQNGGFSASYDSLVVGSSAVLRLNFYAKKPPLRQAAKRYRQA</sequence>
<dbReference type="RefSeq" id="WP_212611624.1">
    <property type="nucleotide sequence ID" value="NZ_FOZZ01000002.1"/>
</dbReference>
<evidence type="ECO:0000313" key="1">
    <source>
        <dbReference type="EMBL" id="SFS48934.1"/>
    </source>
</evidence>
<gene>
    <name evidence="1" type="ORF">SAMN05660206_102201</name>
</gene>
<dbReference type="EMBL" id="FOZZ01000002">
    <property type="protein sequence ID" value="SFS48934.1"/>
    <property type="molecule type" value="Genomic_DNA"/>
</dbReference>
<protein>
    <submittedName>
        <fullName evidence="1">Uncharacterized protein</fullName>
    </submittedName>
</protein>
<name>A0A1I6Q945_9SPHI</name>